<protein>
    <recommendedName>
        <fullName evidence="7">ATP/GTP-binding protein</fullName>
    </recommendedName>
</protein>
<dbReference type="STRING" id="1121324.CLIT_4c00470"/>
<evidence type="ECO:0000313" key="6">
    <source>
        <dbReference type="Proteomes" id="UP000027946"/>
    </source>
</evidence>
<dbReference type="Gene3D" id="3.20.20.60">
    <property type="entry name" value="Phosphoenolpyruvate-binding domains"/>
    <property type="match status" value="2"/>
</dbReference>
<comment type="cofactor">
    <cofactor evidence="1">
        <name>Mg(2+)</name>
        <dbReference type="ChEBI" id="CHEBI:18420"/>
    </cofactor>
</comment>
<keyword evidence="3 4" id="KW-0460">Magnesium</keyword>
<dbReference type="GO" id="GO:0003824">
    <property type="term" value="F:catalytic activity"/>
    <property type="evidence" value="ECO:0007669"/>
    <property type="project" value="InterPro"/>
</dbReference>
<accession>A0A069RJ99</accession>
<evidence type="ECO:0000313" key="5">
    <source>
        <dbReference type="EMBL" id="KDR96210.1"/>
    </source>
</evidence>
<dbReference type="Pfam" id="PF15617">
    <property type="entry name" value="C-C_Bond_Lyase"/>
    <property type="match status" value="1"/>
</dbReference>
<dbReference type="InterPro" id="IPR040442">
    <property type="entry name" value="Pyrv_kinase-like_dom_sf"/>
</dbReference>
<dbReference type="EMBL" id="JJMM01000004">
    <property type="protein sequence ID" value="KDR96210.1"/>
    <property type="molecule type" value="Genomic_DNA"/>
</dbReference>
<keyword evidence="2 4" id="KW-0479">Metal-binding</keyword>
<dbReference type="InterPro" id="IPR015813">
    <property type="entry name" value="Pyrv/PenolPyrv_kinase-like_dom"/>
</dbReference>
<dbReference type="RefSeq" id="WP_038261882.1">
    <property type="nucleotide sequence ID" value="NZ_FSRH01000009.1"/>
</dbReference>
<comment type="caution">
    <text evidence="5">The sequence shown here is derived from an EMBL/GenBank/DDBJ whole genome shotgun (WGS) entry which is preliminary data.</text>
</comment>
<name>A0A069RJ99_PEPLI</name>
<dbReference type="Proteomes" id="UP000027946">
    <property type="component" value="Unassembled WGS sequence"/>
</dbReference>
<evidence type="ECO:0000256" key="1">
    <source>
        <dbReference type="ARBA" id="ARBA00001946"/>
    </source>
</evidence>
<dbReference type="OrthoDB" id="9786940at2"/>
<dbReference type="PANTHER" id="PTHR32308:SF10">
    <property type="entry name" value="CITRATE LYASE SUBUNIT BETA"/>
    <property type="match status" value="1"/>
</dbReference>
<feature type="binding site" evidence="4">
    <location>
        <position position="207"/>
    </location>
    <ligand>
        <name>Mg(2+)</name>
        <dbReference type="ChEBI" id="CHEBI:18420"/>
    </ligand>
</feature>
<dbReference type="PANTHER" id="PTHR32308">
    <property type="entry name" value="LYASE BETA SUBUNIT, PUTATIVE (AFU_ORTHOLOGUE AFUA_4G13030)-RELATED"/>
    <property type="match status" value="1"/>
</dbReference>
<dbReference type="SUPFAM" id="SSF51621">
    <property type="entry name" value="Phosphoenolpyruvate/pyruvate domain"/>
    <property type="match status" value="1"/>
</dbReference>
<dbReference type="PIRSF" id="PIRSF015582">
    <property type="entry name" value="Cit_lyase_B"/>
    <property type="match status" value="1"/>
</dbReference>
<proteinExistence type="predicted"/>
<keyword evidence="6" id="KW-1185">Reference proteome</keyword>
<reference evidence="5 6" key="1">
    <citation type="submission" date="2014-03" db="EMBL/GenBank/DDBJ databases">
        <title>Genome sequence of Clostridium litorale W6, DSM 5388.</title>
        <authorList>
            <person name="Poehlein A."/>
            <person name="Jagirdar A."/>
            <person name="Khonsari B."/>
            <person name="Chibani C.M."/>
            <person name="Gutierrez Gutierrez D.A."/>
            <person name="Davydova E."/>
            <person name="Alghaithi H.S."/>
            <person name="Nair K.P."/>
            <person name="Dhamotharan K."/>
            <person name="Chandran L."/>
            <person name="G W."/>
            <person name="Daniel R."/>
        </authorList>
    </citation>
    <scope>NUCLEOTIDE SEQUENCE [LARGE SCALE GENOMIC DNA]</scope>
    <source>
        <strain evidence="5 6">W6</strain>
    </source>
</reference>
<evidence type="ECO:0000256" key="4">
    <source>
        <dbReference type="PIRSR" id="PIRSR015582-2"/>
    </source>
</evidence>
<dbReference type="AlphaFoldDB" id="A0A069RJ99"/>
<dbReference type="InterPro" id="IPR011206">
    <property type="entry name" value="Citrate_lyase_beta/mcl1/mcl2"/>
</dbReference>
<evidence type="ECO:0008006" key="7">
    <source>
        <dbReference type="Google" id="ProtNLM"/>
    </source>
</evidence>
<dbReference type="InterPro" id="IPR039480">
    <property type="entry name" value="C-C_Bond_Lyase-like"/>
</dbReference>
<dbReference type="GO" id="GO:0006107">
    <property type="term" value="P:oxaloacetate metabolic process"/>
    <property type="evidence" value="ECO:0007669"/>
    <property type="project" value="TreeGrafter"/>
</dbReference>
<evidence type="ECO:0000256" key="3">
    <source>
        <dbReference type="ARBA" id="ARBA00022842"/>
    </source>
</evidence>
<gene>
    <name evidence="5" type="ORF">CLIT_4c00470</name>
</gene>
<dbReference type="GO" id="GO:0000287">
    <property type="term" value="F:magnesium ion binding"/>
    <property type="evidence" value="ECO:0007669"/>
    <property type="project" value="TreeGrafter"/>
</dbReference>
<evidence type="ECO:0000256" key="2">
    <source>
        <dbReference type="ARBA" id="ARBA00022723"/>
    </source>
</evidence>
<sequence length="390" mass="44537">MRHFEHISKEDREKIFMKQPESFTRYEDREKLSYALGATIYTPALRPEIAKDIIRKKHRGVQSMVICLEDAVGDLMTNEAQESLLRTLAEIDSALAKGEIKEEEMPLLFVRVREPVQIERLSQMARQKMGILSGLVFPKFSSRNAIDYMHYLERAEEITGASLYAMPVLESIDILNWDTRKEALRAINGIIDGNRDKILNLRIGATDFSGYFGIRRSHDTTVYDIHIIRDCITDIINNFCRPERDFAVSGPVWEYFCGGDRVLKPQLRMTPFRQAYGDMGEQKRGRLIDQYIDGLIHEVILDRANGLVGKTVIHPSHIAPVQAMQCVTHEEYMDAMSITQNSSGNVGVIKSTYSNKMNEIKPHSIWAKKILKRASIYGVLNSGYDFASLI</sequence>
<organism evidence="5 6">
    <name type="scientific">Peptoclostridium litorale DSM 5388</name>
    <dbReference type="NCBI Taxonomy" id="1121324"/>
    <lineage>
        <taxon>Bacteria</taxon>
        <taxon>Bacillati</taxon>
        <taxon>Bacillota</taxon>
        <taxon>Clostridia</taxon>
        <taxon>Peptostreptococcales</taxon>
        <taxon>Peptoclostridiaceae</taxon>
        <taxon>Peptoclostridium</taxon>
    </lineage>
</organism>
<dbReference type="eggNOG" id="COG2301">
    <property type="taxonomic scope" value="Bacteria"/>
</dbReference>